<keyword evidence="2" id="KW-0472">Membrane</keyword>
<feature type="compositionally biased region" description="Low complexity" evidence="1">
    <location>
        <begin position="272"/>
        <end position="283"/>
    </location>
</feature>
<dbReference type="RefSeq" id="WP_344751349.1">
    <property type="nucleotide sequence ID" value="NZ_BAABBW010000001.1"/>
</dbReference>
<feature type="compositionally biased region" description="Low complexity" evidence="1">
    <location>
        <begin position="204"/>
        <end position="219"/>
    </location>
</feature>
<organism evidence="3 4">
    <name type="scientific">Gryllotalpicola koreensis</name>
    <dbReference type="NCBI Taxonomy" id="993086"/>
    <lineage>
        <taxon>Bacteria</taxon>
        <taxon>Bacillati</taxon>
        <taxon>Actinomycetota</taxon>
        <taxon>Actinomycetes</taxon>
        <taxon>Micrococcales</taxon>
        <taxon>Microbacteriaceae</taxon>
        <taxon>Gryllotalpicola</taxon>
    </lineage>
</organism>
<sequence length="586" mass="60721">MTDDTTPPTGGDAPEPEPGSPEWLLAQLSGGRIDSRRERREAEAALEAAGLPIPDVAGEAPATPPALPSETPAPSADERPRARFSWETGTLEAVNRGQETDAEAEVAAHDAEPPAQPTEEAAPTSEPESSPVIPFMWNLAPTNEPDPAVNPRVEIPEPSFNEPDFPFPSAAPLVMPKLIPRSPVEDEPALPVPPTLAVPPAAPEEPVSAAPEDPQAPAAPEEDPVASDGPAPLPPGTTAHEFDPFAQDLFAPVAATTPVPSVDEFTIPDEGSSAPASVPAPEAAEAEEPAAESAQPEQDHVTSDWSDIADMLGAHPETVDTAIVSPMPPVNEILPSFDAVLPRALSQNEARNQAEAQNPAVAQTPPPVRPASAPIEHGRERSPLNRWLLIAAAVLLAILIAVALFTVGRAMAAGRDQAPAAATRTSTPSPTATTPTPTATPTPTDTDAGALAGSGPLAPGQSYQWDKLRGGECIDPFSSPWAQQFAVVDCNAQHAAQLVYTAPFSSDPSAPFPGEQAIASQVGLLCGKPGVVDLTAAAAYSDVQVVAAYPVTAEQWSSGQRNYFCFVTRSSGQQFSSSIAGPGPTQ</sequence>
<protein>
    <recommendedName>
        <fullName evidence="5">Septum formation-related domain-containing protein</fullName>
    </recommendedName>
</protein>
<proteinExistence type="predicted"/>
<feature type="region of interest" description="Disordered" evidence="1">
    <location>
        <begin position="348"/>
        <end position="377"/>
    </location>
</feature>
<feature type="region of interest" description="Disordered" evidence="1">
    <location>
        <begin position="1"/>
        <end position="302"/>
    </location>
</feature>
<evidence type="ECO:0000256" key="1">
    <source>
        <dbReference type="SAM" id="MobiDB-lite"/>
    </source>
</evidence>
<comment type="caution">
    <text evidence="3">The sequence shown here is derived from an EMBL/GenBank/DDBJ whole genome shotgun (WGS) entry which is preliminary data.</text>
</comment>
<name>A0ABP7ZPY7_9MICO</name>
<evidence type="ECO:0000313" key="4">
    <source>
        <dbReference type="Proteomes" id="UP001501079"/>
    </source>
</evidence>
<keyword evidence="2" id="KW-1133">Transmembrane helix</keyword>
<accession>A0ABP7ZPY7</accession>
<evidence type="ECO:0000256" key="2">
    <source>
        <dbReference type="SAM" id="Phobius"/>
    </source>
</evidence>
<keyword evidence="4" id="KW-1185">Reference proteome</keyword>
<feature type="transmembrane region" description="Helical" evidence="2">
    <location>
        <begin position="387"/>
        <end position="407"/>
    </location>
</feature>
<keyword evidence="2" id="KW-0812">Transmembrane</keyword>
<evidence type="ECO:0008006" key="5">
    <source>
        <dbReference type="Google" id="ProtNLM"/>
    </source>
</evidence>
<evidence type="ECO:0000313" key="3">
    <source>
        <dbReference type="EMBL" id="GAA4167630.1"/>
    </source>
</evidence>
<feature type="compositionally biased region" description="Pro residues" evidence="1">
    <location>
        <begin position="190"/>
        <end position="203"/>
    </location>
</feature>
<dbReference type="Proteomes" id="UP001501079">
    <property type="component" value="Unassembled WGS sequence"/>
</dbReference>
<gene>
    <name evidence="3" type="ORF">GCM10022287_01440</name>
</gene>
<dbReference type="EMBL" id="BAABBW010000001">
    <property type="protein sequence ID" value="GAA4167630.1"/>
    <property type="molecule type" value="Genomic_DNA"/>
</dbReference>
<feature type="compositionally biased region" description="Low complexity" evidence="1">
    <location>
        <begin position="117"/>
        <end position="131"/>
    </location>
</feature>
<feature type="region of interest" description="Disordered" evidence="1">
    <location>
        <begin position="418"/>
        <end position="456"/>
    </location>
</feature>
<reference evidence="4" key="1">
    <citation type="journal article" date="2019" name="Int. J. Syst. Evol. Microbiol.">
        <title>The Global Catalogue of Microorganisms (GCM) 10K type strain sequencing project: providing services to taxonomists for standard genome sequencing and annotation.</title>
        <authorList>
            <consortium name="The Broad Institute Genomics Platform"/>
            <consortium name="The Broad Institute Genome Sequencing Center for Infectious Disease"/>
            <person name="Wu L."/>
            <person name="Ma J."/>
        </authorList>
    </citation>
    <scope>NUCLEOTIDE SEQUENCE [LARGE SCALE GENOMIC DNA]</scope>
    <source>
        <strain evidence="4">JCM 17591</strain>
    </source>
</reference>
<feature type="compositionally biased region" description="Basic and acidic residues" evidence="1">
    <location>
        <begin position="33"/>
        <end position="43"/>
    </location>
</feature>
<feature type="compositionally biased region" description="Low complexity" evidence="1">
    <location>
        <begin position="1"/>
        <end position="13"/>
    </location>
</feature>